<evidence type="ECO:0000313" key="3">
    <source>
        <dbReference type="Proteomes" id="UP000499080"/>
    </source>
</evidence>
<name>A0A4Y2B6R7_ARAVE</name>
<dbReference type="EMBL" id="BGPR01000050">
    <property type="protein sequence ID" value="GBL86754.1"/>
    <property type="molecule type" value="Genomic_DNA"/>
</dbReference>
<evidence type="ECO:0000313" key="2">
    <source>
        <dbReference type="EMBL" id="GBL86754.1"/>
    </source>
</evidence>
<proteinExistence type="predicted"/>
<comment type="caution">
    <text evidence="2">The sequence shown here is derived from an EMBL/GenBank/DDBJ whole genome shotgun (WGS) entry which is preliminary data.</text>
</comment>
<gene>
    <name evidence="2" type="ORF">AVEN_95999_1</name>
</gene>
<feature type="domain" description="PiggyBac transposable element-derived protein" evidence="1">
    <location>
        <begin position="1"/>
        <end position="117"/>
    </location>
</feature>
<dbReference type="AlphaFoldDB" id="A0A4Y2B6R7"/>
<evidence type="ECO:0000259" key="1">
    <source>
        <dbReference type="Pfam" id="PF13843"/>
    </source>
</evidence>
<dbReference type="Proteomes" id="UP000499080">
    <property type="component" value="Unassembled WGS sequence"/>
</dbReference>
<accession>A0A4Y2B6R7</accession>
<dbReference type="PANTHER" id="PTHR46599:SF3">
    <property type="entry name" value="PIGGYBAC TRANSPOSABLE ELEMENT-DERIVED PROTEIN 4"/>
    <property type="match status" value="1"/>
</dbReference>
<dbReference type="PANTHER" id="PTHR46599">
    <property type="entry name" value="PIGGYBAC TRANSPOSABLE ELEMENT-DERIVED PROTEIN 4"/>
    <property type="match status" value="1"/>
</dbReference>
<sequence length="225" mass="26145">MKQGDVAAKFCNGMTALYWKDKRHVYMLTNIRSPKNEFVIEERKTCRRKVEDEVVECGIKKLTATKLKIVADNNKHMRYVDLGDRMSSTILSLDEQKSKWTKKLFLSLVDIAVLSAFLIFKSNQTKSNLSLKEFKMNLITCLIGNINPKIADPSVTPKLISNDDTKVSHWPIDEKKRRCACCAKKDEQKRNTIICTACNEARCIDQNYFEEYHIIYLKMIQHRND</sequence>
<keyword evidence="3" id="KW-1185">Reference proteome</keyword>
<organism evidence="2 3">
    <name type="scientific">Araneus ventricosus</name>
    <name type="common">Orbweaver spider</name>
    <name type="synonym">Epeira ventricosa</name>
    <dbReference type="NCBI Taxonomy" id="182803"/>
    <lineage>
        <taxon>Eukaryota</taxon>
        <taxon>Metazoa</taxon>
        <taxon>Ecdysozoa</taxon>
        <taxon>Arthropoda</taxon>
        <taxon>Chelicerata</taxon>
        <taxon>Arachnida</taxon>
        <taxon>Araneae</taxon>
        <taxon>Araneomorphae</taxon>
        <taxon>Entelegynae</taxon>
        <taxon>Araneoidea</taxon>
        <taxon>Araneidae</taxon>
        <taxon>Araneus</taxon>
    </lineage>
</organism>
<reference evidence="2 3" key="1">
    <citation type="journal article" date="2019" name="Sci. Rep.">
        <title>Orb-weaving spider Araneus ventricosus genome elucidates the spidroin gene catalogue.</title>
        <authorList>
            <person name="Kono N."/>
            <person name="Nakamura H."/>
            <person name="Ohtoshi R."/>
            <person name="Moran D.A.P."/>
            <person name="Shinohara A."/>
            <person name="Yoshida Y."/>
            <person name="Fujiwara M."/>
            <person name="Mori M."/>
            <person name="Tomita M."/>
            <person name="Arakawa K."/>
        </authorList>
    </citation>
    <scope>NUCLEOTIDE SEQUENCE [LARGE SCALE GENOMIC DNA]</scope>
</reference>
<protein>
    <recommendedName>
        <fullName evidence="1">PiggyBac transposable element-derived protein domain-containing protein</fullName>
    </recommendedName>
</protein>
<dbReference type="InterPro" id="IPR029526">
    <property type="entry name" value="PGBD"/>
</dbReference>
<dbReference type="Pfam" id="PF13843">
    <property type="entry name" value="DDE_Tnp_1_7"/>
    <property type="match status" value="1"/>
</dbReference>
<dbReference type="OrthoDB" id="6512594at2759"/>